<protein>
    <submittedName>
        <fullName evidence="1">Uncharacterized protein</fullName>
    </submittedName>
</protein>
<dbReference type="AlphaFoldDB" id="C0XMS7"/>
<gene>
    <name evidence="1" type="ORF">HMPREF0519_2538</name>
</gene>
<organism evidence="1 2">
    <name type="scientific">Lentilactobacillus hilgardii (strain ATCC 8290 / DSM 20176 / CCUG 30140 / JCM 1155 / KCTC 3500 / NBRC 15886 / NCIMB 8040 / NRRL B-1843 / 9)</name>
    <dbReference type="NCBI Taxonomy" id="1423757"/>
    <lineage>
        <taxon>Bacteria</taxon>
        <taxon>Bacillati</taxon>
        <taxon>Bacillota</taxon>
        <taxon>Bacilli</taxon>
        <taxon>Lactobacillales</taxon>
        <taxon>Lactobacillaceae</taxon>
        <taxon>Lentilactobacillus</taxon>
    </lineage>
</organism>
<comment type="caution">
    <text evidence="1">The sequence shown here is derived from an EMBL/GenBank/DDBJ whole genome shotgun (WGS) entry which is preliminary data.</text>
</comment>
<evidence type="ECO:0000313" key="1">
    <source>
        <dbReference type="EMBL" id="EEI23321.1"/>
    </source>
</evidence>
<sequence length="41" mass="5026">MIFLIEGINSTKLFMDALHKLIDLLPFHQLKKYFYRFDSDY</sequence>
<dbReference type="Proteomes" id="UP000003752">
    <property type="component" value="Unassembled WGS sequence"/>
</dbReference>
<evidence type="ECO:0000313" key="2">
    <source>
        <dbReference type="Proteomes" id="UP000003752"/>
    </source>
</evidence>
<keyword evidence="2" id="KW-1185">Reference proteome</keyword>
<dbReference type="EMBL" id="ACGP01000196">
    <property type="protein sequence ID" value="EEI23321.1"/>
    <property type="molecule type" value="Genomic_DNA"/>
</dbReference>
<proteinExistence type="predicted"/>
<reference evidence="1 2" key="1">
    <citation type="submission" date="2009-01" db="EMBL/GenBank/DDBJ databases">
        <authorList>
            <person name="Qin X."/>
            <person name="Bachman B."/>
            <person name="Battles P."/>
            <person name="Bell A."/>
            <person name="Bess C."/>
            <person name="Bickham C."/>
            <person name="Chaboub L."/>
            <person name="Chen D."/>
            <person name="Coyle M."/>
            <person name="Deiros D.R."/>
            <person name="Dinh H."/>
            <person name="Forbes L."/>
            <person name="Fowler G."/>
            <person name="Francisco L."/>
            <person name="Fu Q."/>
            <person name="Gubbala S."/>
            <person name="Hale W."/>
            <person name="Han Y."/>
            <person name="Hemphill L."/>
            <person name="Highlander S.K."/>
            <person name="Hirani K."/>
            <person name="Hogues M."/>
            <person name="Jackson L."/>
            <person name="Jakkamsetti A."/>
            <person name="Javaid M."/>
            <person name="Jiang H."/>
            <person name="Korchina V."/>
            <person name="Kovar C."/>
            <person name="Lara F."/>
            <person name="Lee S."/>
            <person name="Mata R."/>
            <person name="Mathew T."/>
            <person name="Moen C."/>
            <person name="Morales K."/>
            <person name="Munidasa M."/>
            <person name="Nazareth L."/>
            <person name="Ngo R."/>
            <person name="Nguyen L."/>
            <person name="Okwuonu G."/>
            <person name="Ongeri F."/>
            <person name="Patil S."/>
            <person name="Petrosino J."/>
            <person name="Pham C."/>
            <person name="Pham P."/>
            <person name="Pu L.-L."/>
            <person name="Puazo M."/>
            <person name="Raj R."/>
            <person name="Reid J."/>
            <person name="Rouhana J."/>
            <person name="Saada N."/>
            <person name="Shang Y."/>
            <person name="Simmons D."/>
            <person name="Thornton R."/>
            <person name="Warren J."/>
            <person name="Weissenberger G."/>
            <person name="Zhang J."/>
            <person name="Zhang L."/>
            <person name="Zhou C."/>
            <person name="Zhu D."/>
            <person name="Muzny D."/>
            <person name="Worley K."/>
            <person name="Gibbs R."/>
        </authorList>
    </citation>
    <scope>NUCLEOTIDE SEQUENCE [LARGE SCALE GENOMIC DNA]</scope>
    <source>
        <strain evidence="2">ATCC 8290 / DSM 20176 / CCUG 30140 / JCM 1155 / KCTC 3500 / NBRC 15886 / NCIMB 8040 / NRRL B-1843 / 9</strain>
    </source>
</reference>
<accession>C0XMS7</accession>
<name>C0XMS7_LENH9</name>
<dbReference type="HOGENOM" id="CLU_3271862_0_0_9"/>